<evidence type="ECO:0000256" key="5">
    <source>
        <dbReference type="ARBA" id="ARBA00023136"/>
    </source>
</evidence>
<comment type="caution">
    <text evidence="8">The sequence shown here is derived from an EMBL/GenBank/DDBJ whole genome shotgun (WGS) entry which is preliminary data.</text>
</comment>
<dbReference type="InterPro" id="IPR051204">
    <property type="entry name" value="ABC_transp_perm/SBD"/>
</dbReference>
<evidence type="ECO:0000256" key="1">
    <source>
        <dbReference type="ARBA" id="ARBA00004651"/>
    </source>
</evidence>
<dbReference type="PANTHER" id="PTHR30177:SF32">
    <property type="entry name" value="GLYCINE BETAINE UPTAKE SYSTEM PERMEASE PROTEIN YEHW"/>
    <property type="match status" value="1"/>
</dbReference>
<keyword evidence="2 6" id="KW-0813">Transport</keyword>
<dbReference type="CDD" id="cd06261">
    <property type="entry name" value="TM_PBP2"/>
    <property type="match status" value="1"/>
</dbReference>
<dbReference type="Pfam" id="PF00528">
    <property type="entry name" value="BPD_transp_1"/>
    <property type="match status" value="1"/>
</dbReference>
<keyword evidence="4 6" id="KW-1133">Transmembrane helix</keyword>
<comment type="subcellular location">
    <subcellularLocation>
        <location evidence="1 6">Cell membrane</location>
        <topology evidence="1 6">Multi-pass membrane protein</topology>
    </subcellularLocation>
</comment>
<dbReference type="PANTHER" id="PTHR30177">
    <property type="entry name" value="GLYCINE BETAINE/L-PROLINE TRANSPORT SYSTEM PERMEASE PROTEIN PROW"/>
    <property type="match status" value="1"/>
</dbReference>
<gene>
    <name evidence="8" type="ORF">F1978_16700</name>
</gene>
<dbReference type="InterPro" id="IPR035906">
    <property type="entry name" value="MetI-like_sf"/>
</dbReference>
<reference evidence="8 9" key="1">
    <citation type="submission" date="2019-09" db="EMBL/GenBank/DDBJ databases">
        <title>The Halomonas whole genome shotgun (WGS).</title>
        <authorList>
            <person name="Xie Z."/>
        </authorList>
    </citation>
    <scope>NUCLEOTIDE SEQUENCE [LARGE SCALE GENOMIC DNA]</scope>
    <source>
        <strain evidence="8 9">NBT06E8</strain>
    </source>
</reference>
<evidence type="ECO:0000256" key="2">
    <source>
        <dbReference type="ARBA" id="ARBA00022448"/>
    </source>
</evidence>
<evidence type="ECO:0000256" key="3">
    <source>
        <dbReference type="ARBA" id="ARBA00022692"/>
    </source>
</evidence>
<feature type="transmembrane region" description="Helical" evidence="6">
    <location>
        <begin position="202"/>
        <end position="226"/>
    </location>
</feature>
<dbReference type="Proteomes" id="UP000466130">
    <property type="component" value="Unassembled WGS sequence"/>
</dbReference>
<organism evidence="8 9">
    <name type="scientific">Vreelandella piezotolerans</name>
    <dbReference type="NCBI Taxonomy" id="2609667"/>
    <lineage>
        <taxon>Bacteria</taxon>
        <taxon>Pseudomonadati</taxon>
        <taxon>Pseudomonadota</taxon>
        <taxon>Gammaproteobacteria</taxon>
        <taxon>Oceanospirillales</taxon>
        <taxon>Halomonadaceae</taxon>
        <taxon>Vreelandella</taxon>
    </lineage>
</organism>
<protein>
    <submittedName>
        <fullName evidence="8">ABC transporter permease</fullName>
    </submittedName>
</protein>
<name>A0ABQ6X619_9GAMM</name>
<proteinExistence type="inferred from homology"/>
<sequence>MCRLVSCRFAVSSKKHSGIGRVSVNRKSGNNDLSNVANVQWLLPLAWAALLAAGIIGMPLLESLFRWIEPDARQVVYARAAFYELLGRHVLVVGVAAVVTIIAGVAAGVAVTRERGRDFLPLIGQLASLGQTFPPVAVLALAVPVLGFGTLPIIVALMLYGLLPIVRNTLAGINDVDPTIKQSALAMGMTPWQVLRQVELPLAAPVILAGVRTSVTINIATAALGATVGASNLGDPIIAGIVNGNVAYVLQGALLIALLALCVDSAFNVYQQTLRQRLSAS</sequence>
<evidence type="ECO:0000256" key="6">
    <source>
        <dbReference type="RuleBase" id="RU363032"/>
    </source>
</evidence>
<keyword evidence="3 6" id="KW-0812">Transmembrane</keyword>
<evidence type="ECO:0000313" key="8">
    <source>
        <dbReference type="EMBL" id="KAE8437062.1"/>
    </source>
</evidence>
<keyword evidence="5 6" id="KW-0472">Membrane</keyword>
<dbReference type="Gene3D" id="1.10.3720.10">
    <property type="entry name" value="MetI-like"/>
    <property type="match status" value="1"/>
</dbReference>
<feature type="transmembrane region" description="Helical" evidence="6">
    <location>
        <begin position="136"/>
        <end position="163"/>
    </location>
</feature>
<feature type="transmembrane region" description="Helical" evidence="6">
    <location>
        <begin position="246"/>
        <end position="267"/>
    </location>
</feature>
<dbReference type="SUPFAM" id="SSF161098">
    <property type="entry name" value="MetI-like"/>
    <property type="match status" value="1"/>
</dbReference>
<dbReference type="InterPro" id="IPR000515">
    <property type="entry name" value="MetI-like"/>
</dbReference>
<dbReference type="EMBL" id="VWRT01000025">
    <property type="protein sequence ID" value="KAE8437062.1"/>
    <property type="molecule type" value="Genomic_DNA"/>
</dbReference>
<evidence type="ECO:0000256" key="4">
    <source>
        <dbReference type="ARBA" id="ARBA00022989"/>
    </source>
</evidence>
<feature type="transmembrane region" description="Helical" evidence="6">
    <location>
        <begin position="45"/>
        <end position="68"/>
    </location>
</feature>
<evidence type="ECO:0000259" key="7">
    <source>
        <dbReference type="PROSITE" id="PS50928"/>
    </source>
</evidence>
<feature type="domain" description="ABC transmembrane type-1" evidence="7">
    <location>
        <begin position="86"/>
        <end position="267"/>
    </location>
</feature>
<accession>A0ABQ6X619</accession>
<feature type="transmembrane region" description="Helical" evidence="6">
    <location>
        <begin position="89"/>
        <end position="111"/>
    </location>
</feature>
<evidence type="ECO:0000313" key="9">
    <source>
        <dbReference type="Proteomes" id="UP000466130"/>
    </source>
</evidence>
<dbReference type="PROSITE" id="PS50928">
    <property type="entry name" value="ABC_TM1"/>
    <property type="match status" value="1"/>
</dbReference>
<comment type="similarity">
    <text evidence="6">Belongs to the binding-protein-dependent transport system permease family.</text>
</comment>
<keyword evidence="9" id="KW-1185">Reference proteome</keyword>